<evidence type="ECO:0000313" key="3">
    <source>
        <dbReference type="Proteomes" id="UP000053797"/>
    </source>
</evidence>
<dbReference type="PANTHER" id="PTHR13696">
    <property type="entry name" value="P-LOOP CONTAINING NUCLEOSIDE TRIPHOSPHATE HYDROLASE"/>
    <property type="match status" value="1"/>
</dbReference>
<dbReference type="GeneID" id="90838742"/>
<reference evidence="2 3" key="1">
    <citation type="journal article" date="2015" name="Int. J. Syst. Evol. Microbiol.">
        <title>Exiguobacterium enclense sp. nov., isolated from sediment.</title>
        <authorList>
            <person name="Dastager S.G."/>
            <person name="Mawlankar R."/>
            <person name="Sonalkar V.V."/>
            <person name="Thorat M.N."/>
            <person name="Mual P."/>
            <person name="Verma A."/>
            <person name="Krishnamurthi S."/>
            <person name="Tang S.K."/>
            <person name="Li W.J."/>
        </authorList>
    </citation>
    <scope>NUCLEOTIDE SEQUENCE [LARGE SCALE GENOMIC DNA]</scope>
    <source>
        <strain evidence="2 3">NIO-1109</strain>
    </source>
</reference>
<organism evidence="2 3">
    <name type="scientific">Exiguobacterium indicum</name>
    <dbReference type="NCBI Taxonomy" id="296995"/>
    <lineage>
        <taxon>Bacteria</taxon>
        <taxon>Bacillati</taxon>
        <taxon>Bacillota</taxon>
        <taxon>Bacilli</taxon>
        <taxon>Bacillales</taxon>
        <taxon>Bacillales Family XII. Incertae Sedis</taxon>
        <taxon>Exiguobacterium</taxon>
    </lineage>
</organism>
<dbReference type="SUPFAM" id="SSF52540">
    <property type="entry name" value="P-loop containing nucleoside triphosphate hydrolases"/>
    <property type="match status" value="1"/>
</dbReference>
<evidence type="ECO:0000259" key="1">
    <source>
        <dbReference type="Pfam" id="PF13614"/>
    </source>
</evidence>
<dbReference type="InterPro" id="IPR025669">
    <property type="entry name" value="AAA_dom"/>
</dbReference>
<dbReference type="InterPro" id="IPR050678">
    <property type="entry name" value="DNA_Partitioning_ATPase"/>
</dbReference>
<comment type="caution">
    <text evidence="2">The sequence shown here is derived from an EMBL/GenBank/DDBJ whole genome shotgun (WGS) entry which is preliminary data.</text>
</comment>
<dbReference type="AlphaFoldDB" id="A0A0V8GBP7"/>
<dbReference type="Gene3D" id="3.40.50.300">
    <property type="entry name" value="P-loop containing nucleotide triphosphate hydrolases"/>
    <property type="match status" value="1"/>
</dbReference>
<feature type="domain" description="AAA" evidence="1">
    <location>
        <begin position="1"/>
        <end position="184"/>
    </location>
</feature>
<sequence>MKKIALYNRKGGVGKSTTTINLAHAYARQGLRVLVIDADDQASTTNGLGLTDDYDGKVLLDCLIEEHDPSYAPIEQVIVTCEYELGIIHLVPTRRSASPTGLTSQMGYEYRLIEELARLEDLFDICLIDCPGSTSALNPYARCALVAQDRIVMPVQMQKFSMDAVYTAPEELEEMRHGYKEDIHISAFIPTMVNARSKGDMTTVDELKELGEEVGIPVLTTIPYIVKIQSLQREARPVLDHKSPATDAYLQLAEEVLAL</sequence>
<name>A0A0V8GBP7_9BACL</name>
<proteinExistence type="predicted"/>
<dbReference type="EMBL" id="LNQL01000007">
    <property type="protein sequence ID" value="KSU47634.1"/>
    <property type="molecule type" value="Genomic_DNA"/>
</dbReference>
<dbReference type="PANTHER" id="PTHR13696:SF96">
    <property type="entry name" value="COBQ_COBB_MIND_PARA NUCLEOTIDE BINDING DOMAIN-CONTAINING PROTEIN"/>
    <property type="match status" value="1"/>
</dbReference>
<dbReference type="Pfam" id="PF13614">
    <property type="entry name" value="AAA_31"/>
    <property type="match status" value="1"/>
</dbReference>
<dbReference type="InterPro" id="IPR027417">
    <property type="entry name" value="P-loop_NTPase"/>
</dbReference>
<gene>
    <name evidence="2" type="ORF">AS033_15380</name>
</gene>
<protein>
    <recommendedName>
        <fullName evidence="1">AAA domain-containing protein</fullName>
    </recommendedName>
</protein>
<dbReference type="Proteomes" id="UP000053797">
    <property type="component" value="Unassembled WGS sequence"/>
</dbReference>
<dbReference type="RefSeq" id="WP_055966323.1">
    <property type="nucleotide sequence ID" value="NZ_FMYN01000007.1"/>
</dbReference>
<dbReference type="CDD" id="cd02042">
    <property type="entry name" value="ParAB_family"/>
    <property type="match status" value="1"/>
</dbReference>
<dbReference type="OrthoDB" id="9815116at2"/>
<evidence type="ECO:0000313" key="2">
    <source>
        <dbReference type="EMBL" id="KSU47634.1"/>
    </source>
</evidence>
<accession>A0A0V8GBP7</accession>